<reference evidence="2" key="1">
    <citation type="submission" date="2010-08" db="EMBL/GenBank/DDBJ databases">
        <title>Genome sequence of Parvularcula bermudensis HTCC2503.</title>
        <authorList>
            <person name="Kang D.-M."/>
            <person name="Oh H.-M."/>
            <person name="Cho J.-C."/>
        </authorList>
    </citation>
    <scope>NUCLEOTIDE SEQUENCE [LARGE SCALE GENOMIC DNA]</scope>
    <source>
        <strain evidence="2">ATCC BAA-594 / HTCC2503 / KCTC 12087</strain>
    </source>
</reference>
<accession>E0TES4</accession>
<protein>
    <submittedName>
        <fullName evidence="1">Uncharacterized protein</fullName>
    </submittedName>
</protein>
<evidence type="ECO:0000313" key="2">
    <source>
        <dbReference type="Proteomes" id="UP000001302"/>
    </source>
</evidence>
<gene>
    <name evidence="1" type="ordered locus">PB2503_04412</name>
</gene>
<dbReference type="HOGENOM" id="CLU_1642102_0_0_5"/>
<dbReference type="KEGG" id="pbr:PB2503_04412"/>
<dbReference type="STRING" id="314260.PB2503_04412"/>
<keyword evidence="2" id="KW-1185">Reference proteome</keyword>
<proteinExistence type="predicted"/>
<reference evidence="1 2" key="2">
    <citation type="journal article" date="2011" name="J. Bacteriol.">
        <title>Complete genome sequence of strain HTCC2503T of Parvularcula bermudensis, the type species of the order "Parvularculales" in the class Alphaproteobacteria.</title>
        <authorList>
            <person name="Oh H.M."/>
            <person name="Kang I."/>
            <person name="Vergin K.L."/>
            <person name="Kang D."/>
            <person name="Rhee K.H."/>
            <person name="Giovannoni S.J."/>
            <person name="Cho J.C."/>
        </authorList>
    </citation>
    <scope>NUCLEOTIDE SEQUENCE [LARGE SCALE GENOMIC DNA]</scope>
    <source>
        <strain evidence="2">ATCC BAA-594 / HTCC2503 / KCTC 12087</strain>
    </source>
</reference>
<evidence type="ECO:0000313" key="1">
    <source>
        <dbReference type="EMBL" id="ADM08957.1"/>
    </source>
</evidence>
<sequence>MGHSSVLHHFNTVDALHEALIVHIAEKLTDEVASLVNQSFPRPHQDSVTKKLFSLYAEGQYSKLFAWAILSNRTIPTATLRNQLARTIELISSQIVAFDYDEKEATILARRGIHLLLATAIGNGLLNPIENQLFEDDPAFDIGRWLHEMLIDQYFSSRMKS</sequence>
<name>E0TES4_PARBH</name>
<dbReference type="AlphaFoldDB" id="E0TES4"/>
<organism evidence="1 2">
    <name type="scientific">Parvularcula bermudensis (strain ATCC BAA-594 / HTCC2503 / KCTC 12087)</name>
    <dbReference type="NCBI Taxonomy" id="314260"/>
    <lineage>
        <taxon>Bacteria</taxon>
        <taxon>Pseudomonadati</taxon>
        <taxon>Pseudomonadota</taxon>
        <taxon>Alphaproteobacteria</taxon>
        <taxon>Parvularculales</taxon>
        <taxon>Parvularculaceae</taxon>
        <taxon>Parvularcula</taxon>
    </lineage>
</organism>
<dbReference type="EMBL" id="CP002156">
    <property type="protein sequence ID" value="ADM08957.1"/>
    <property type="molecule type" value="Genomic_DNA"/>
</dbReference>
<dbReference type="Proteomes" id="UP000001302">
    <property type="component" value="Chromosome"/>
</dbReference>